<dbReference type="Gene3D" id="1.50.10.10">
    <property type="match status" value="1"/>
</dbReference>
<accession>Q7UYD5</accession>
<dbReference type="OrthoDB" id="9761045at2"/>
<dbReference type="EnsemblBacteria" id="CAD71707">
    <property type="protein sequence ID" value="CAD71707"/>
    <property type="gene ID" value="RB700"/>
</dbReference>
<dbReference type="Pfam" id="PF17389">
    <property type="entry name" value="Bac_rhamnosid6H"/>
    <property type="match status" value="1"/>
</dbReference>
<dbReference type="Gene3D" id="2.60.120.260">
    <property type="entry name" value="Galactose-binding domain-like"/>
    <property type="match status" value="2"/>
</dbReference>
<dbReference type="Pfam" id="PF05592">
    <property type="entry name" value="Bac_rhamnosid"/>
    <property type="match status" value="1"/>
</dbReference>
<dbReference type="InterPro" id="IPR013737">
    <property type="entry name" value="Bac_rhamnosid_N"/>
</dbReference>
<dbReference type="InterPro" id="IPR008928">
    <property type="entry name" value="6-hairpin_glycosidase_sf"/>
</dbReference>
<feature type="domain" description="Bacterial alpha-L-rhamnosidase N-terminal" evidence="5">
    <location>
        <begin position="210"/>
        <end position="374"/>
    </location>
</feature>
<evidence type="ECO:0000256" key="2">
    <source>
        <dbReference type="ARBA" id="ARBA00012652"/>
    </source>
</evidence>
<evidence type="ECO:0000259" key="4">
    <source>
        <dbReference type="Pfam" id="PF05592"/>
    </source>
</evidence>
<comment type="catalytic activity">
    <reaction evidence="1">
        <text>Hydrolysis of terminal non-reducing alpha-L-rhamnose residues in alpha-L-rhamnosides.</text>
        <dbReference type="EC" id="3.2.1.40"/>
    </reaction>
</comment>
<dbReference type="InterPro" id="IPR008902">
    <property type="entry name" value="Rhamnosid_concanavalin"/>
</dbReference>
<dbReference type="CAZy" id="GH78">
    <property type="family name" value="Glycoside Hydrolase Family 78"/>
</dbReference>
<dbReference type="InterPro" id="IPR035396">
    <property type="entry name" value="Bac_rhamnosid6H"/>
</dbReference>
<evidence type="ECO:0000256" key="1">
    <source>
        <dbReference type="ARBA" id="ARBA00001445"/>
    </source>
</evidence>
<dbReference type="InterPro" id="IPR016007">
    <property type="entry name" value="Alpha_rhamnosid"/>
</dbReference>
<dbReference type="PATRIC" id="fig|243090.15.peg.335"/>
<dbReference type="Pfam" id="PF08531">
    <property type="entry name" value="Bac_rhamnosid_N"/>
    <property type="match status" value="1"/>
</dbReference>
<dbReference type="HOGENOM" id="CLU_002926_3_0_0"/>
<protein>
    <recommendedName>
        <fullName evidence="2">alpha-L-rhamnosidase</fullName>
        <ecNumber evidence="2">3.2.1.40</ecNumber>
    </recommendedName>
</protein>
<dbReference type="Proteomes" id="UP000001025">
    <property type="component" value="Chromosome"/>
</dbReference>
<reference evidence="8 9" key="1">
    <citation type="journal article" date="2003" name="Proc. Natl. Acad. Sci. U.S.A.">
        <title>Complete genome sequence of the marine planctomycete Pirellula sp. strain 1.</title>
        <authorList>
            <person name="Gloeckner F.O."/>
            <person name="Kube M."/>
            <person name="Bauer M."/>
            <person name="Teeling H."/>
            <person name="Lombardot T."/>
            <person name="Ludwig W."/>
            <person name="Gade D."/>
            <person name="Beck A."/>
            <person name="Borzym K."/>
            <person name="Heitmann K."/>
            <person name="Rabus R."/>
            <person name="Schlesner H."/>
            <person name="Amann R."/>
            <person name="Reinhardt R."/>
        </authorList>
    </citation>
    <scope>NUCLEOTIDE SEQUENCE [LARGE SCALE GENOMIC DNA]</scope>
    <source>
        <strain evidence="9">DSM 10527 / NCIMB 13988 / SH1</strain>
    </source>
</reference>
<dbReference type="PANTHER" id="PTHR33307">
    <property type="entry name" value="ALPHA-RHAMNOSIDASE (EUROFUNG)"/>
    <property type="match status" value="1"/>
</dbReference>
<name>Q7UYD5_RHOBA</name>
<evidence type="ECO:0000313" key="9">
    <source>
        <dbReference type="Proteomes" id="UP000001025"/>
    </source>
</evidence>
<keyword evidence="8" id="KW-0326">Glycosidase</keyword>
<sequence>MNEDGWQDRRQLPRFSWIRLAKGRSAELSSIPVRPLKMLLSILFLTVITVAASSSVSALEPQRLRCEYLENPTGIDAARTRLSWQVTSDQRGQSQIAYRLLVASSEEQLGSGVGDLWDSGKVKSDQTLFVEYAGKPLSSRQECFWKVQVWDGAGNATESEVASWSMGLLDQSDWSAEYISYRDDSPIHTDLSTLHLPAARQYRKEFSASKSIKRATVYATALGIYELHLNGQRVGDASFAPGWTDYRKRAYYNTYDVTNLVREGDNAIGAWVADGWYSGYVGFGLLTGMGPEKNGRSTYGKTPSFMSQLEIEFEDGTKQTIGTDTTWKVTGEGPIQEADLLMGESYDARREMVGWSEPGFDHDHWDDAILAKQNGQVTAAFYEFRNPTTTGAGVKKVGEQRDFGFKRPELEAFPGVPVRVTQEIPAKTVSKLEPGTFVFDLGQNFAGTIRLKIKGREGERIQLRYGEMLHPDGRLMTENLRKARATDYYTCKGNPDGEFYQPRFTFHGFQFVEVKRLSDSSEDAGKATDSQNVQTPPLDMVTGLVLHSDTPMASTFECSDPMVNQLFKNVLWTQRANFLDLPTDCPQRDERMGWTGDAQAYVATAAYNADIGAFYTKWLRELMESQRPSGAFPGYAPYPFQHGWDFGTAWADAGVICPWTIWQFYGDTRVIDDCWEPMTRFMRWRKQTSVNDLGVSHGNAWGDWLSQGEETPLDYIDTVYFAISARMMAEMAEATGRDEEAKLYREQRAATQAAFQAKYLNEDGSITVRTQTAQALALFADLVPAEQREATGKYLAKRLSENGNHMATGFLGTRPLLPVLSGSGQHDLATFLLQSREFPSWGYEISNGATTIWERWDSYTKEDAFGRHNAAMNSFSHYAFGAVCEWMFATLAGIQSDGPGFKRIVIRPTPPSPGSNAMHEPINWVKASYESIRGTIRSEWKMVDGRFHLNVTIPANTTATVYLPTNDANSITESGNALADTANVSLLRKETNVVALTVHSGSYEFLASSGIVPAKVSLKSSEPKDNSINPGEIDLTDATKLESWDFRNPQDLAKWGERKSVDIEQRNGSAYLVATGDDSQMAVRMTKPLEGKLVIELRASPSQNSTSQFYWAIPGRGFNGQQQTKRLLRQSDAVNAYLFAIPDALTVGKLRFDPFATYDEYANAGEMMIESISIYRLVD</sequence>
<feature type="domain" description="Alpha-L-rhamnosidase concanavalin-like" evidence="4">
    <location>
        <begin position="431"/>
        <end position="520"/>
    </location>
</feature>
<dbReference type="InterPro" id="IPR012341">
    <property type="entry name" value="6hp_glycosidase-like_sf"/>
</dbReference>
<feature type="domain" description="Alpha-L-rhamnosidase six-hairpin glycosidase" evidence="6">
    <location>
        <begin position="552"/>
        <end position="890"/>
    </location>
</feature>
<dbReference type="GO" id="GO:0005975">
    <property type="term" value="P:carbohydrate metabolic process"/>
    <property type="evidence" value="ECO:0007669"/>
    <property type="project" value="InterPro"/>
</dbReference>
<feature type="domain" description="Alpha-L-rhamnosidase C-terminal" evidence="7">
    <location>
        <begin position="893"/>
        <end position="976"/>
    </location>
</feature>
<dbReference type="AlphaFoldDB" id="Q7UYD5"/>
<dbReference type="Pfam" id="PF17390">
    <property type="entry name" value="Bac_rhamnosid_C"/>
    <property type="match status" value="1"/>
</dbReference>
<organism evidence="8 9">
    <name type="scientific">Rhodopirellula baltica (strain DSM 10527 / NCIMB 13988 / SH1)</name>
    <dbReference type="NCBI Taxonomy" id="243090"/>
    <lineage>
        <taxon>Bacteria</taxon>
        <taxon>Pseudomonadati</taxon>
        <taxon>Planctomycetota</taxon>
        <taxon>Planctomycetia</taxon>
        <taxon>Pirellulales</taxon>
        <taxon>Pirellulaceae</taxon>
        <taxon>Rhodopirellula</taxon>
    </lineage>
</organism>
<dbReference type="SUPFAM" id="SSF48208">
    <property type="entry name" value="Six-hairpin glycosidases"/>
    <property type="match status" value="1"/>
</dbReference>
<dbReference type="KEGG" id="rba:RB700"/>
<proteinExistence type="predicted"/>
<evidence type="ECO:0000259" key="5">
    <source>
        <dbReference type="Pfam" id="PF08531"/>
    </source>
</evidence>
<dbReference type="InParanoid" id="Q7UYD5"/>
<evidence type="ECO:0000259" key="6">
    <source>
        <dbReference type="Pfam" id="PF17389"/>
    </source>
</evidence>
<gene>
    <name evidence="8" type="primary">ramA</name>
    <name evidence="8" type="ordered locus">RB700</name>
</gene>
<dbReference type="eggNOG" id="COG3408">
    <property type="taxonomic scope" value="Bacteria"/>
</dbReference>
<evidence type="ECO:0000313" key="8">
    <source>
        <dbReference type="EMBL" id="CAD71707.1"/>
    </source>
</evidence>
<dbReference type="EC" id="3.2.1.40" evidence="2"/>
<dbReference type="Gene3D" id="2.60.420.10">
    <property type="entry name" value="Maltose phosphorylase, domain 3"/>
    <property type="match status" value="1"/>
</dbReference>
<dbReference type="InterPro" id="IPR035398">
    <property type="entry name" value="Bac_rhamnosid_C"/>
</dbReference>
<evidence type="ECO:0000256" key="3">
    <source>
        <dbReference type="ARBA" id="ARBA00022801"/>
    </source>
</evidence>
<dbReference type="InterPro" id="IPR013783">
    <property type="entry name" value="Ig-like_fold"/>
</dbReference>
<evidence type="ECO:0000259" key="7">
    <source>
        <dbReference type="Pfam" id="PF17390"/>
    </source>
</evidence>
<dbReference type="Gene3D" id="2.60.40.10">
    <property type="entry name" value="Immunoglobulins"/>
    <property type="match status" value="1"/>
</dbReference>
<dbReference type="Pfam" id="PF25788">
    <property type="entry name" value="Ig_Rha78A_N"/>
    <property type="match status" value="1"/>
</dbReference>
<keyword evidence="3 8" id="KW-0378">Hydrolase</keyword>
<keyword evidence="9" id="KW-1185">Reference proteome</keyword>
<dbReference type="GO" id="GO:0030596">
    <property type="term" value="F:alpha-L-rhamnosidase activity"/>
    <property type="evidence" value="ECO:0007669"/>
    <property type="project" value="UniProtKB-EC"/>
</dbReference>
<dbReference type="PIRSF" id="PIRSF010631">
    <property type="entry name" value="A-rhamnsds"/>
    <property type="match status" value="1"/>
</dbReference>
<dbReference type="PANTHER" id="PTHR33307:SF6">
    <property type="entry name" value="ALPHA-RHAMNOSIDASE (EUROFUNG)-RELATED"/>
    <property type="match status" value="1"/>
</dbReference>
<dbReference type="EMBL" id="BX294134">
    <property type="protein sequence ID" value="CAD71707.1"/>
    <property type="molecule type" value="Genomic_DNA"/>
</dbReference>
<dbReference type="STRING" id="243090.RB700"/>